<name>A0A9P5YMR5_9AGAR</name>
<organism evidence="1 2">
    <name type="scientific">Pholiota conissans</name>
    <dbReference type="NCBI Taxonomy" id="109636"/>
    <lineage>
        <taxon>Eukaryota</taxon>
        <taxon>Fungi</taxon>
        <taxon>Dikarya</taxon>
        <taxon>Basidiomycota</taxon>
        <taxon>Agaricomycotina</taxon>
        <taxon>Agaricomycetes</taxon>
        <taxon>Agaricomycetidae</taxon>
        <taxon>Agaricales</taxon>
        <taxon>Agaricineae</taxon>
        <taxon>Strophariaceae</taxon>
        <taxon>Pholiota</taxon>
    </lineage>
</organism>
<comment type="caution">
    <text evidence="1">The sequence shown here is derived from an EMBL/GenBank/DDBJ whole genome shotgun (WGS) entry which is preliminary data.</text>
</comment>
<protein>
    <submittedName>
        <fullName evidence="1">Uncharacterized protein</fullName>
    </submittedName>
</protein>
<dbReference type="AlphaFoldDB" id="A0A9P5YMR5"/>
<proteinExistence type="predicted"/>
<accession>A0A9P5YMR5</accession>
<evidence type="ECO:0000313" key="2">
    <source>
        <dbReference type="Proteomes" id="UP000807469"/>
    </source>
</evidence>
<evidence type="ECO:0000313" key="1">
    <source>
        <dbReference type="EMBL" id="KAF9470656.1"/>
    </source>
</evidence>
<dbReference type="Proteomes" id="UP000807469">
    <property type="component" value="Unassembled WGS sequence"/>
</dbReference>
<gene>
    <name evidence="1" type="ORF">BDN70DRAFT_939526</name>
</gene>
<sequence length="88" mass="9517">MPRSIYINLDLADIFEHLASTTAGNTKPMALGFTLGAGLSHIAVSSPYPNGSSHCPHHCAVTLLFSLLLRSYDDASNRCMAHETLPYL</sequence>
<reference evidence="1" key="1">
    <citation type="submission" date="2020-11" db="EMBL/GenBank/DDBJ databases">
        <authorList>
            <consortium name="DOE Joint Genome Institute"/>
            <person name="Ahrendt S."/>
            <person name="Riley R."/>
            <person name="Andreopoulos W."/>
            <person name="Labutti K."/>
            <person name="Pangilinan J."/>
            <person name="Ruiz-Duenas F.J."/>
            <person name="Barrasa J.M."/>
            <person name="Sanchez-Garcia M."/>
            <person name="Camarero S."/>
            <person name="Miyauchi S."/>
            <person name="Serrano A."/>
            <person name="Linde D."/>
            <person name="Babiker R."/>
            <person name="Drula E."/>
            <person name="Ayuso-Fernandez I."/>
            <person name="Pacheco R."/>
            <person name="Padilla G."/>
            <person name="Ferreira P."/>
            <person name="Barriuso J."/>
            <person name="Kellner H."/>
            <person name="Castanera R."/>
            <person name="Alfaro M."/>
            <person name="Ramirez L."/>
            <person name="Pisabarro A.G."/>
            <person name="Kuo A."/>
            <person name="Tritt A."/>
            <person name="Lipzen A."/>
            <person name="He G."/>
            <person name="Yan M."/>
            <person name="Ng V."/>
            <person name="Cullen D."/>
            <person name="Martin F."/>
            <person name="Rosso M.-N."/>
            <person name="Henrissat B."/>
            <person name="Hibbett D."/>
            <person name="Martinez A.T."/>
            <person name="Grigoriev I.V."/>
        </authorList>
    </citation>
    <scope>NUCLEOTIDE SEQUENCE</scope>
    <source>
        <strain evidence="1">CIRM-BRFM 674</strain>
    </source>
</reference>
<keyword evidence="2" id="KW-1185">Reference proteome</keyword>
<dbReference type="EMBL" id="MU155890">
    <property type="protein sequence ID" value="KAF9470656.1"/>
    <property type="molecule type" value="Genomic_DNA"/>
</dbReference>